<evidence type="ECO:0000256" key="7">
    <source>
        <dbReference type="ARBA" id="ARBA00022833"/>
    </source>
</evidence>
<comment type="similarity">
    <text evidence="9">Belongs to the ZNF593/BUD20 C2H2-type zinc-finger protein family.</text>
</comment>
<evidence type="ECO:0000313" key="15">
    <source>
        <dbReference type="Proteomes" id="UP000215335"/>
    </source>
</evidence>
<dbReference type="AlphaFoldDB" id="A0A232F7J8"/>
<keyword evidence="6" id="KW-0863">Zinc-finger</keyword>
<evidence type="ECO:0000256" key="11">
    <source>
        <dbReference type="ARBA" id="ARBA00065398"/>
    </source>
</evidence>
<dbReference type="InterPro" id="IPR051879">
    <property type="entry name" value="C2H2-ZF_Maturation_Protein"/>
</dbReference>
<dbReference type="GO" id="GO:0042254">
    <property type="term" value="P:ribosome biogenesis"/>
    <property type="evidence" value="ECO:0007669"/>
    <property type="project" value="UniProtKB-KW"/>
</dbReference>
<dbReference type="InterPro" id="IPR036236">
    <property type="entry name" value="Znf_C2H2_sf"/>
</dbReference>
<protein>
    <recommendedName>
        <fullName evidence="12">Zinc finger protein 593 homolog</fullName>
    </recommendedName>
</protein>
<proteinExistence type="inferred from homology"/>
<keyword evidence="8" id="KW-0539">Nucleus</keyword>
<evidence type="ECO:0000313" key="14">
    <source>
        <dbReference type="EMBL" id="OXU26429.1"/>
    </source>
</evidence>
<dbReference type="InterPro" id="IPR022755">
    <property type="entry name" value="Znf_C2H2_jaz"/>
</dbReference>
<keyword evidence="15" id="KW-1185">Reference proteome</keyword>
<dbReference type="GO" id="GO:0008270">
    <property type="term" value="F:zinc ion binding"/>
    <property type="evidence" value="ECO:0007669"/>
    <property type="project" value="UniProtKB-KW"/>
</dbReference>
<evidence type="ECO:0000256" key="6">
    <source>
        <dbReference type="ARBA" id="ARBA00022771"/>
    </source>
</evidence>
<evidence type="ECO:0000256" key="1">
    <source>
        <dbReference type="ARBA" id="ARBA00004123"/>
    </source>
</evidence>
<comment type="function">
    <text evidence="10">Involved in pre-60S ribosomal particles maturation by promoting the nuclear export of the 60S ribosome.</text>
</comment>
<keyword evidence="5" id="KW-0479">Metal-binding</keyword>
<name>A0A232F7J8_9HYME</name>
<comment type="caution">
    <text evidence="14">The sequence shown here is derived from an EMBL/GenBank/DDBJ whole genome shotgun (WGS) entry which is preliminary data.</text>
</comment>
<evidence type="ECO:0000256" key="5">
    <source>
        <dbReference type="ARBA" id="ARBA00022723"/>
    </source>
</evidence>
<dbReference type="PROSITE" id="PS00028">
    <property type="entry name" value="ZINC_FINGER_C2H2_1"/>
    <property type="match status" value="1"/>
</dbReference>
<gene>
    <name evidence="14" type="ORF">TSAR_013806</name>
</gene>
<reference evidence="14 15" key="1">
    <citation type="journal article" date="2017" name="Curr. Biol.">
        <title>The Evolution of Venom by Co-option of Single-Copy Genes.</title>
        <authorList>
            <person name="Martinson E.O."/>
            <person name="Mrinalini"/>
            <person name="Kelkar Y.D."/>
            <person name="Chang C.H."/>
            <person name="Werren J.H."/>
        </authorList>
    </citation>
    <scope>NUCLEOTIDE SEQUENCE [LARGE SCALE GENOMIC DNA]</scope>
    <source>
        <strain evidence="14 15">Alberta</strain>
        <tissue evidence="14">Whole body</tissue>
    </source>
</reference>
<dbReference type="Gene3D" id="3.30.160.60">
    <property type="entry name" value="Classic Zinc Finger"/>
    <property type="match status" value="1"/>
</dbReference>
<evidence type="ECO:0000256" key="12">
    <source>
        <dbReference type="ARBA" id="ARBA00068297"/>
    </source>
</evidence>
<dbReference type="PANTHER" id="PTHR46095:SF1">
    <property type="entry name" value="ZINC FINGER PROTEIN 593"/>
    <property type="match status" value="1"/>
</dbReference>
<organism evidence="14 15">
    <name type="scientific">Trichomalopsis sarcophagae</name>
    <dbReference type="NCBI Taxonomy" id="543379"/>
    <lineage>
        <taxon>Eukaryota</taxon>
        <taxon>Metazoa</taxon>
        <taxon>Ecdysozoa</taxon>
        <taxon>Arthropoda</taxon>
        <taxon>Hexapoda</taxon>
        <taxon>Insecta</taxon>
        <taxon>Pterygota</taxon>
        <taxon>Neoptera</taxon>
        <taxon>Endopterygota</taxon>
        <taxon>Hymenoptera</taxon>
        <taxon>Apocrita</taxon>
        <taxon>Proctotrupomorpha</taxon>
        <taxon>Chalcidoidea</taxon>
        <taxon>Pteromalidae</taxon>
        <taxon>Pteromalinae</taxon>
        <taxon>Trichomalopsis</taxon>
    </lineage>
</organism>
<comment type="subcellular location">
    <subcellularLocation>
        <location evidence="2">Cytoplasm</location>
    </subcellularLocation>
    <subcellularLocation>
        <location evidence="1">Nucleus</location>
    </subcellularLocation>
</comment>
<keyword evidence="4" id="KW-0690">Ribosome biogenesis</keyword>
<comment type="subunit">
    <text evidence="11">Associates with pre-60S ribosomal particles; released from the pre-60S particle very early in the cytoplasm.</text>
</comment>
<evidence type="ECO:0000256" key="4">
    <source>
        <dbReference type="ARBA" id="ARBA00022517"/>
    </source>
</evidence>
<evidence type="ECO:0000259" key="13">
    <source>
        <dbReference type="PROSITE" id="PS00028"/>
    </source>
</evidence>
<keyword evidence="7" id="KW-0862">Zinc</keyword>
<feature type="domain" description="C2H2-type" evidence="13">
    <location>
        <begin position="78"/>
        <end position="100"/>
    </location>
</feature>
<dbReference type="SUPFAM" id="SSF57667">
    <property type="entry name" value="beta-beta-alpha zinc fingers"/>
    <property type="match status" value="1"/>
</dbReference>
<sequence length="157" mass="18590">MVYRRKKHHKENLHIKKAHRTKRRTKDLDELYRVVDCCWVKPTVFCPKIDADLKEENAIKLINQEVDFDKPGAAQNYCIHCARYFVDQKALHDHFKTKVHKRRLKALEEEPYTVEDSERAAGKGNFVQPKKRKIETIASEEDINKEAKVMKVDDEDE</sequence>
<dbReference type="GO" id="GO:0005634">
    <property type="term" value="C:nucleus"/>
    <property type="evidence" value="ECO:0007669"/>
    <property type="project" value="UniProtKB-SubCell"/>
</dbReference>
<dbReference type="OrthoDB" id="24683at2759"/>
<evidence type="ECO:0000256" key="9">
    <source>
        <dbReference type="ARBA" id="ARBA00038064"/>
    </source>
</evidence>
<dbReference type="GO" id="GO:0043021">
    <property type="term" value="F:ribonucleoprotein complex binding"/>
    <property type="evidence" value="ECO:0007669"/>
    <property type="project" value="UniProtKB-ARBA"/>
</dbReference>
<dbReference type="Pfam" id="PF12171">
    <property type="entry name" value="zf-C2H2_jaz"/>
    <property type="match status" value="1"/>
</dbReference>
<dbReference type="STRING" id="543379.A0A232F7J8"/>
<dbReference type="PANTHER" id="PTHR46095">
    <property type="entry name" value="ZINC FINGER PROTEIN 593"/>
    <property type="match status" value="1"/>
</dbReference>
<evidence type="ECO:0000256" key="10">
    <source>
        <dbReference type="ARBA" id="ARBA00057732"/>
    </source>
</evidence>
<accession>A0A232F7J8</accession>
<dbReference type="FunFam" id="3.30.160.60:FF:000299">
    <property type="entry name" value="Zinc finger protein 593"/>
    <property type="match status" value="1"/>
</dbReference>
<dbReference type="GO" id="GO:0005737">
    <property type="term" value="C:cytoplasm"/>
    <property type="evidence" value="ECO:0007669"/>
    <property type="project" value="UniProtKB-SubCell"/>
</dbReference>
<dbReference type="InterPro" id="IPR013087">
    <property type="entry name" value="Znf_C2H2_type"/>
</dbReference>
<dbReference type="EMBL" id="NNAY01000803">
    <property type="protein sequence ID" value="OXU26429.1"/>
    <property type="molecule type" value="Genomic_DNA"/>
</dbReference>
<evidence type="ECO:0000256" key="2">
    <source>
        <dbReference type="ARBA" id="ARBA00004496"/>
    </source>
</evidence>
<keyword evidence="3" id="KW-0963">Cytoplasm</keyword>
<evidence type="ECO:0000256" key="3">
    <source>
        <dbReference type="ARBA" id="ARBA00022490"/>
    </source>
</evidence>
<evidence type="ECO:0000256" key="8">
    <source>
        <dbReference type="ARBA" id="ARBA00023242"/>
    </source>
</evidence>
<dbReference type="Proteomes" id="UP000215335">
    <property type="component" value="Unassembled WGS sequence"/>
</dbReference>